<sequence length="145" mass="15870">MLLTKNISSMPGVKEVQVMMGTDANKDIFGEAGLLTDEAKSAEPNDMMIVLDADKKDVMDDVLKQIDKFLNDLSVKSDDSDSDSKKVTNWDDAMKSIPDANLAVISVPGLYAADEIDNALDHNLNAFVFSDNVSLEDESRLKKKA</sequence>
<accession>C0XJA3</accession>
<dbReference type="Proteomes" id="UP000003752">
    <property type="component" value="Unassembled WGS sequence"/>
</dbReference>
<dbReference type="Gene3D" id="3.40.50.720">
    <property type="entry name" value="NAD(P)-binding Rossmann-like Domain"/>
    <property type="match status" value="1"/>
</dbReference>
<dbReference type="EMBL" id="ACGP01000127">
    <property type="protein sequence ID" value="EEI24548.1"/>
    <property type="molecule type" value="Genomic_DNA"/>
</dbReference>
<evidence type="ECO:0000313" key="2">
    <source>
        <dbReference type="Proteomes" id="UP000003752"/>
    </source>
</evidence>
<organism evidence="1 2">
    <name type="scientific">Lentilactobacillus hilgardii (strain ATCC 8290 / DSM 20176 / CCUG 30140 / JCM 1155 / KCTC 3500 / NBRC 15886 / NCIMB 8040 / NRRL B-1843 / 9)</name>
    <dbReference type="NCBI Taxonomy" id="1423757"/>
    <lineage>
        <taxon>Bacteria</taxon>
        <taxon>Bacillati</taxon>
        <taxon>Bacillota</taxon>
        <taxon>Bacilli</taxon>
        <taxon>Lactobacillales</taxon>
        <taxon>Lactobacillaceae</taxon>
        <taxon>Lentilactobacillus</taxon>
    </lineage>
</organism>
<reference evidence="1 2" key="1">
    <citation type="submission" date="2009-01" db="EMBL/GenBank/DDBJ databases">
        <authorList>
            <person name="Qin X."/>
            <person name="Bachman B."/>
            <person name="Battles P."/>
            <person name="Bell A."/>
            <person name="Bess C."/>
            <person name="Bickham C."/>
            <person name="Chaboub L."/>
            <person name="Chen D."/>
            <person name="Coyle M."/>
            <person name="Deiros D.R."/>
            <person name="Dinh H."/>
            <person name="Forbes L."/>
            <person name="Fowler G."/>
            <person name="Francisco L."/>
            <person name="Fu Q."/>
            <person name="Gubbala S."/>
            <person name="Hale W."/>
            <person name="Han Y."/>
            <person name="Hemphill L."/>
            <person name="Highlander S.K."/>
            <person name="Hirani K."/>
            <person name="Hogues M."/>
            <person name="Jackson L."/>
            <person name="Jakkamsetti A."/>
            <person name="Javaid M."/>
            <person name="Jiang H."/>
            <person name="Korchina V."/>
            <person name="Kovar C."/>
            <person name="Lara F."/>
            <person name="Lee S."/>
            <person name="Mata R."/>
            <person name="Mathew T."/>
            <person name="Moen C."/>
            <person name="Morales K."/>
            <person name="Munidasa M."/>
            <person name="Nazareth L."/>
            <person name="Ngo R."/>
            <person name="Nguyen L."/>
            <person name="Okwuonu G."/>
            <person name="Ongeri F."/>
            <person name="Patil S."/>
            <person name="Petrosino J."/>
            <person name="Pham C."/>
            <person name="Pham P."/>
            <person name="Pu L.-L."/>
            <person name="Puazo M."/>
            <person name="Raj R."/>
            <person name="Reid J."/>
            <person name="Rouhana J."/>
            <person name="Saada N."/>
            <person name="Shang Y."/>
            <person name="Simmons D."/>
            <person name="Thornton R."/>
            <person name="Warren J."/>
            <person name="Weissenberger G."/>
            <person name="Zhang J."/>
            <person name="Zhang L."/>
            <person name="Zhou C."/>
            <person name="Zhu D."/>
            <person name="Muzny D."/>
            <person name="Worley K."/>
            <person name="Gibbs R."/>
        </authorList>
    </citation>
    <scope>NUCLEOTIDE SEQUENCE [LARGE SCALE GENOMIC DNA]</scope>
    <source>
        <strain evidence="2">ATCC 8290 / DSM 20176 / CCUG 30140 / JCM 1155 / KCTC 3500 / NBRC 15886 / NCIMB 8040 / NRRL B-1843 / 9</strain>
    </source>
</reference>
<comment type="caution">
    <text evidence="1">The sequence shown here is derived from an EMBL/GenBank/DDBJ whole genome shotgun (WGS) entry which is preliminary data.</text>
</comment>
<proteinExistence type="predicted"/>
<dbReference type="AlphaFoldDB" id="C0XJA3"/>
<protein>
    <submittedName>
        <fullName evidence="1">Putative membrane protein FdrA</fullName>
    </submittedName>
</protein>
<feature type="non-terminal residue" evidence="1">
    <location>
        <position position="145"/>
    </location>
</feature>
<evidence type="ECO:0000313" key="1">
    <source>
        <dbReference type="EMBL" id="EEI24548.1"/>
    </source>
</evidence>
<dbReference type="HOGENOM" id="CLU_026233_0_1_9"/>
<keyword evidence="2" id="KW-1185">Reference proteome</keyword>
<gene>
    <name evidence="1" type="ORF">HMPREF0519_1314</name>
</gene>
<name>C0XJA3_LENH9</name>